<comment type="caution">
    <text evidence="3">The sequence shown here is derived from an EMBL/GenBank/DDBJ whole genome shotgun (WGS) entry which is preliminary data.</text>
</comment>
<feature type="region of interest" description="Disordered" evidence="2">
    <location>
        <begin position="417"/>
        <end position="436"/>
    </location>
</feature>
<feature type="binding site" evidence="1">
    <location>
        <position position="360"/>
    </location>
    <ligand>
        <name>Mg(2+)</name>
        <dbReference type="ChEBI" id="CHEBI:18420"/>
        <label>1</label>
    </ligand>
</feature>
<dbReference type="Pfam" id="PF03747">
    <property type="entry name" value="ADP_ribosyl_GH"/>
    <property type="match status" value="1"/>
</dbReference>
<dbReference type="InterPro" id="IPR036705">
    <property type="entry name" value="Ribosyl_crysJ1_sf"/>
</dbReference>
<dbReference type="GO" id="GO:0046872">
    <property type="term" value="F:metal ion binding"/>
    <property type="evidence" value="ECO:0007669"/>
    <property type="project" value="UniProtKB-KW"/>
</dbReference>
<keyword evidence="4" id="KW-1185">Reference proteome</keyword>
<evidence type="ECO:0000256" key="2">
    <source>
        <dbReference type="SAM" id="MobiDB-lite"/>
    </source>
</evidence>
<keyword evidence="1" id="KW-0479">Metal-binding</keyword>
<feature type="binding site" evidence="1">
    <location>
        <position position="362"/>
    </location>
    <ligand>
        <name>Mg(2+)</name>
        <dbReference type="ChEBI" id="CHEBI:18420"/>
        <label>1</label>
    </ligand>
</feature>
<name>A0A8H5F936_9AGAR</name>
<feature type="binding site" evidence="1">
    <location>
        <position position="99"/>
    </location>
    <ligand>
        <name>Mg(2+)</name>
        <dbReference type="ChEBI" id="CHEBI:18420"/>
        <label>1</label>
    </ligand>
</feature>
<organism evidence="3 4">
    <name type="scientific">Tetrapyrgos nigripes</name>
    <dbReference type="NCBI Taxonomy" id="182062"/>
    <lineage>
        <taxon>Eukaryota</taxon>
        <taxon>Fungi</taxon>
        <taxon>Dikarya</taxon>
        <taxon>Basidiomycota</taxon>
        <taxon>Agaricomycotina</taxon>
        <taxon>Agaricomycetes</taxon>
        <taxon>Agaricomycetidae</taxon>
        <taxon>Agaricales</taxon>
        <taxon>Marasmiineae</taxon>
        <taxon>Marasmiaceae</taxon>
        <taxon>Tetrapyrgos</taxon>
    </lineage>
</organism>
<dbReference type="SUPFAM" id="SSF101478">
    <property type="entry name" value="ADP-ribosylglycohydrolase"/>
    <property type="match status" value="1"/>
</dbReference>
<comment type="cofactor">
    <cofactor evidence="1">
        <name>Mg(2+)</name>
        <dbReference type="ChEBI" id="CHEBI:18420"/>
    </cofactor>
    <text evidence="1">Binds 2 magnesium ions per subunit.</text>
</comment>
<dbReference type="InterPro" id="IPR050792">
    <property type="entry name" value="ADP-ribosylglycohydrolase"/>
</dbReference>
<keyword evidence="1" id="KW-0460">Magnesium</keyword>
<dbReference type="EMBL" id="JAACJM010000366">
    <property type="protein sequence ID" value="KAF5328271.1"/>
    <property type="molecule type" value="Genomic_DNA"/>
</dbReference>
<sequence>MVSPITITTTTNNGSNSLSGKVTIRNTITDIDFDIMDRVRGALIGSALGDTIGLYTEFLTPEIAKDYYGPNQQFSLVEPVTKPYQDYHRDRFESCAWTDDTDHTLLIILSYLREGELKPEDLAKRLRVWCEQGLLVLNRLPLGLGNTVGSVVLNPDYLSNPTETAFEKWLRSEKYIAPNGSVMRTIPIGIICLQQTQSQQSQQSQQFQQTEQAATGTTDNDPELELENEVFRQAIRMGAITHADPRCALSVSIASALTRSLCLNKIHTESDINALLERAWSYVSTKYTNASPPIQTIMDKDEFSRHVYAERLEELELSDRQKMGYTYKCLGSAIWCLRKVLIGEETFKTAMVKLIMSGGDADTNGAVAGGLMGALAGYERLPSEWRDGLRHREWYNKKIDQLGVVLGLMEGVYEREEDKDTQMDGGRSGGMLSEEEMKRREMEVMEKILLAGKQRAEEAEAKRKAKSSSKKSWFNW</sequence>
<feature type="binding site" evidence="1">
    <location>
        <position position="363"/>
    </location>
    <ligand>
        <name>Mg(2+)</name>
        <dbReference type="ChEBI" id="CHEBI:18420"/>
        <label>1</label>
    </ligand>
</feature>
<dbReference type="PANTHER" id="PTHR16222:SF28">
    <property type="entry name" value="ADP-RIBOSYLGLYCOHYDROLASE"/>
    <property type="match status" value="1"/>
</dbReference>
<dbReference type="Gene3D" id="1.10.4080.10">
    <property type="entry name" value="ADP-ribosylation/Crystallin J1"/>
    <property type="match status" value="1"/>
</dbReference>
<dbReference type="Proteomes" id="UP000559256">
    <property type="component" value="Unassembled WGS sequence"/>
</dbReference>
<feature type="binding site" evidence="1">
    <location>
        <position position="100"/>
    </location>
    <ligand>
        <name>Mg(2+)</name>
        <dbReference type="ChEBI" id="CHEBI:18420"/>
        <label>1</label>
    </ligand>
</feature>
<evidence type="ECO:0000256" key="1">
    <source>
        <dbReference type="PIRSR" id="PIRSR605502-1"/>
    </source>
</evidence>
<dbReference type="AlphaFoldDB" id="A0A8H5F936"/>
<evidence type="ECO:0000313" key="3">
    <source>
        <dbReference type="EMBL" id="KAF5328271.1"/>
    </source>
</evidence>
<dbReference type="PANTHER" id="PTHR16222">
    <property type="entry name" value="ADP-RIBOSYLGLYCOHYDROLASE"/>
    <property type="match status" value="1"/>
</dbReference>
<feature type="region of interest" description="Disordered" evidence="2">
    <location>
        <begin position="202"/>
        <end position="223"/>
    </location>
</feature>
<evidence type="ECO:0008006" key="5">
    <source>
        <dbReference type="Google" id="ProtNLM"/>
    </source>
</evidence>
<evidence type="ECO:0000313" key="4">
    <source>
        <dbReference type="Proteomes" id="UP000559256"/>
    </source>
</evidence>
<feature type="binding site" evidence="1">
    <location>
        <position position="98"/>
    </location>
    <ligand>
        <name>Mg(2+)</name>
        <dbReference type="ChEBI" id="CHEBI:18420"/>
        <label>1</label>
    </ligand>
</feature>
<proteinExistence type="predicted"/>
<feature type="compositionally biased region" description="Low complexity" evidence="2">
    <location>
        <begin position="202"/>
        <end position="212"/>
    </location>
</feature>
<dbReference type="InterPro" id="IPR005502">
    <property type="entry name" value="Ribosyl_crysJ1"/>
</dbReference>
<dbReference type="OrthoDB" id="2021138at2759"/>
<accession>A0A8H5F936</accession>
<protein>
    <recommendedName>
        <fullName evidence="5">ADP-ribosylglycohydrolase</fullName>
    </recommendedName>
</protein>
<reference evidence="3 4" key="1">
    <citation type="journal article" date="2020" name="ISME J.">
        <title>Uncovering the hidden diversity of litter-decomposition mechanisms in mushroom-forming fungi.</title>
        <authorList>
            <person name="Floudas D."/>
            <person name="Bentzer J."/>
            <person name="Ahren D."/>
            <person name="Johansson T."/>
            <person name="Persson P."/>
            <person name="Tunlid A."/>
        </authorList>
    </citation>
    <scope>NUCLEOTIDE SEQUENCE [LARGE SCALE GENOMIC DNA]</scope>
    <source>
        <strain evidence="3 4">CBS 291.85</strain>
    </source>
</reference>
<gene>
    <name evidence="3" type="ORF">D9758_017846</name>
</gene>